<dbReference type="Pfam" id="PF00300">
    <property type="entry name" value="His_Phos_1"/>
    <property type="match status" value="1"/>
</dbReference>
<evidence type="ECO:0000256" key="1">
    <source>
        <dbReference type="SAM" id="MobiDB-lite"/>
    </source>
</evidence>
<protein>
    <submittedName>
        <fullName evidence="2">Phosphoglycerate mutase family protein</fullName>
    </submittedName>
</protein>
<name>A0A3B0T9A0_9ZZZZ</name>
<dbReference type="InterPro" id="IPR013078">
    <property type="entry name" value="His_Pase_superF_clade-1"/>
</dbReference>
<dbReference type="Gene3D" id="3.40.50.1240">
    <property type="entry name" value="Phosphoglycerate mutase-like"/>
    <property type="match status" value="1"/>
</dbReference>
<dbReference type="PANTHER" id="PTHR47623:SF1">
    <property type="entry name" value="OS09G0287300 PROTEIN"/>
    <property type="match status" value="1"/>
</dbReference>
<dbReference type="AlphaFoldDB" id="A0A3B0T9A0"/>
<feature type="region of interest" description="Disordered" evidence="1">
    <location>
        <begin position="13"/>
        <end position="34"/>
    </location>
</feature>
<dbReference type="SMART" id="SM00855">
    <property type="entry name" value="PGAM"/>
    <property type="match status" value="1"/>
</dbReference>
<dbReference type="EMBL" id="UOEG01000297">
    <property type="protein sequence ID" value="VAW05384.1"/>
    <property type="molecule type" value="Genomic_DNA"/>
</dbReference>
<evidence type="ECO:0000313" key="2">
    <source>
        <dbReference type="EMBL" id="VAW05384.1"/>
    </source>
</evidence>
<sequence>MTRRLILMRHAKSSWGDPAQDDHQRPLNGRGRRSAEALGEWLRDEKTLPDQMLISSARRTQETCERLMLEAEKAVLDALYLASPGAMLEVLKRATGQCVLMLGHNPGTAWLARDLVENPPEHPRFSDYPTCATLVVDFAIENWGELKPGSGKAVKFITPRELIG</sequence>
<reference evidence="2" key="1">
    <citation type="submission" date="2018-06" db="EMBL/GenBank/DDBJ databases">
        <authorList>
            <person name="Zhirakovskaya E."/>
        </authorList>
    </citation>
    <scope>NUCLEOTIDE SEQUENCE</scope>
</reference>
<dbReference type="InterPro" id="IPR029033">
    <property type="entry name" value="His_PPase_superfam"/>
</dbReference>
<dbReference type="PANTHER" id="PTHR47623">
    <property type="entry name" value="OS09G0287300 PROTEIN"/>
    <property type="match status" value="1"/>
</dbReference>
<proteinExistence type="predicted"/>
<dbReference type="SUPFAM" id="SSF53254">
    <property type="entry name" value="Phosphoglycerate mutase-like"/>
    <property type="match status" value="1"/>
</dbReference>
<gene>
    <name evidence="2" type="ORF">MNBD_ALPHA07-1773</name>
</gene>
<dbReference type="CDD" id="cd07067">
    <property type="entry name" value="HP_PGM_like"/>
    <property type="match status" value="1"/>
</dbReference>
<accession>A0A3B0T9A0</accession>
<organism evidence="2">
    <name type="scientific">hydrothermal vent metagenome</name>
    <dbReference type="NCBI Taxonomy" id="652676"/>
    <lineage>
        <taxon>unclassified sequences</taxon>
        <taxon>metagenomes</taxon>
        <taxon>ecological metagenomes</taxon>
    </lineage>
</organism>